<dbReference type="InterPro" id="IPR028325">
    <property type="entry name" value="VG_K_chnl"/>
</dbReference>
<dbReference type="EMBL" id="LN515531">
    <property type="protein sequence ID" value="CEA12433.1"/>
    <property type="molecule type" value="Genomic_DNA"/>
</dbReference>
<dbReference type="KEGG" id="mfi:DSM1535_0067"/>
<evidence type="ECO:0000313" key="11">
    <source>
        <dbReference type="EMBL" id="CEA12433.1"/>
    </source>
</evidence>
<dbReference type="Gene3D" id="1.20.120.350">
    <property type="entry name" value="Voltage-gated potassium channels. Chain C"/>
    <property type="match status" value="1"/>
</dbReference>
<gene>
    <name evidence="10" type="ORF">BRM9_1885</name>
    <name evidence="11" type="ORF">DSM1535_0067</name>
    <name evidence="12" type="ORF">MB9_0473</name>
</gene>
<dbReference type="Gene3D" id="1.10.287.70">
    <property type="match status" value="1"/>
</dbReference>
<dbReference type="GO" id="GO:0008076">
    <property type="term" value="C:voltage-gated potassium channel complex"/>
    <property type="evidence" value="ECO:0007669"/>
    <property type="project" value="InterPro"/>
</dbReference>
<feature type="transmembrane region" description="Helical" evidence="8">
    <location>
        <begin position="12"/>
        <end position="34"/>
    </location>
</feature>
<keyword evidence="13" id="KW-1185">Reference proteome</keyword>
<dbReference type="PATRIC" id="fig|2162.10.peg.490"/>
<evidence type="ECO:0000313" key="10">
    <source>
        <dbReference type="EMBL" id="AIS32691.1"/>
    </source>
</evidence>
<dbReference type="Proteomes" id="UP000062768">
    <property type="component" value="Chromosome I"/>
</dbReference>
<reference evidence="10" key="1">
    <citation type="submission" date="2013-12" db="EMBL/GenBank/DDBJ databases">
        <title>The complete genome sequence of Methanobacterium sp. BRM9.</title>
        <authorList>
            <consortium name="Pastoral Greenhouse Gas Research Consortium"/>
            <person name="Kelly W.J."/>
            <person name="Leahy S.C."/>
            <person name="Perry R."/>
            <person name="Li D."/>
            <person name="Altermann E."/>
            <person name="Lambie S.C."/>
            <person name="Attwood G.T."/>
        </authorList>
    </citation>
    <scope>NUCLEOTIDE SEQUENCE [LARGE SCALE GENOMIC DNA]</scope>
    <source>
        <strain evidence="10">BRM9</strain>
    </source>
</reference>
<dbReference type="GO" id="GO:0005249">
    <property type="term" value="F:voltage-gated potassium channel activity"/>
    <property type="evidence" value="ECO:0007669"/>
    <property type="project" value="InterPro"/>
</dbReference>
<evidence type="ECO:0000256" key="7">
    <source>
        <dbReference type="ARBA" id="ARBA00023303"/>
    </source>
</evidence>
<dbReference type="GeneID" id="26738732"/>
<dbReference type="PANTHER" id="PTHR11537">
    <property type="entry name" value="VOLTAGE-GATED POTASSIUM CHANNEL"/>
    <property type="match status" value="1"/>
</dbReference>
<evidence type="ECO:0000313" key="13">
    <source>
        <dbReference type="Proteomes" id="UP000062768"/>
    </source>
</evidence>
<dbReference type="EMBL" id="LN734822">
    <property type="protein sequence ID" value="CEL24120.1"/>
    <property type="molecule type" value="Genomic_DNA"/>
</dbReference>
<dbReference type="EMBL" id="CP006933">
    <property type="protein sequence ID" value="AIS32691.1"/>
    <property type="molecule type" value="Genomic_DNA"/>
</dbReference>
<name>A0A090I0L9_METFO</name>
<keyword evidence="4 8" id="KW-1133">Transmembrane helix</keyword>
<accession>A0A090I0L9</accession>
<evidence type="ECO:0000256" key="6">
    <source>
        <dbReference type="ARBA" id="ARBA00023136"/>
    </source>
</evidence>
<evidence type="ECO:0000256" key="4">
    <source>
        <dbReference type="ARBA" id="ARBA00022989"/>
    </source>
</evidence>
<keyword evidence="5" id="KW-0406">Ion transport</keyword>
<reference evidence="12" key="3">
    <citation type="submission" date="2014-09" db="EMBL/GenBank/DDBJ databases">
        <authorList>
            <person name="Bishop-Lilly K.A."/>
            <person name="Broomall S.M."/>
            <person name="Chain P.S."/>
            <person name="Chertkov O."/>
            <person name="Coyne S.R."/>
            <person name="Daligault H.E."/>
            <person name="Davenport K.W."/>
            <person name="Erkkila T."/>
            <person name="Frey K.G."/>
            <person name="Gibbons H.S."/>
            <person name="Gu W."/>
            <person name="Jaissle J."/>
            <person name="Johnson S.L."/>
            <person name="Koroleva G.I."/>
            <person name="Ladner J.T."/>
            <person name="Lo C.-C."/>
            <person name="Minogue T.D."/>
            <person name="Munk C."/>
            <person name="Palacios G.F."/>
            <person name="Redden C.L."/>
            <person name="Rosenzweig C.N."/>
            <person name="Scholz M.B."/>
            <person name="Teshima H."/>
            <person name="Xu Y."/>
        </authorList>
    </citation>
    <scope>NUCLEOTIDE SEQUENCE</scope>
    <source>
        <strain evidence="12">Mb9</strain>
    </source>
</reference>
<dbReference type="OrthoDB" id="56871at2157"/>
<dbReference type="KEGG" id="mfc:BRM9_1885"/>
<evidence type="ECO:0000256" key="1">
    <source>
        <dbReference type="ARBA" id="ARBA00004141"/>
    </source>
</evidence>
<evidence type="ECO:0000256" key="5">
    <source>
        <dbReference type="ARBA" id="ARBA00023065"/>
    </source>
</evidence>
<dbReference type="SUPFAM" id="SSF81324">
    <property type="entry name" value="Voltage-gated potassium channels"/>
    <property type="match status" value="1"/>
</dbReference>
<dbReference type="RefSeq" id="WP_048071783.1">
    <property type="nucleotide sequence ID" value="NZ_CP006933.1"/>
</dbReference>
<organism evidence="11">
    <name type="scientific">Methanobacterium formicicum</name>
    <dbReference type="NCBI Taxonomy" id="2162"/>
    <lineage>
        <taxon>Archaea</taxon>
        <taxon>Methanobacteriati</taxon>
        <taxon>Methanobacteriota</taxon>
        <taxon>Methanomada group</taxon>
        <taxon>Methanobacteria</taxon>
        <taxon>Methanobacteriales</taxon>
        <taxon>Methanobacteriaceae</taxon>
        <taxon>Methanobacterium</taxon>
    </lineage>
</organism>
<evidence type="ECO:0000256" key="2">
    <source>
        <dbReference type="ARBA" id="ARBA00022448"/>
    </source>
</evidence>
<dbReference type="STRING" id="2162.BRM9_1885"/>
<protein>
    <submittedName>
        <fullName evidence="10">Ion transport protein</fullName>
    </submittedName>
    <submittedName>
        <fullName evidence="11">Putative membrane protein</fullName>
    </submittedName>
</protein>
<dbReference type="PANTHER" id="PTHR11537:SF254">
    <property type="entry name" value="POTASSIUM VOLTAGE-GATED CHANNEL PROTEIN SHAB"/>
    <property type="match status" value="1"/>
</dbReference>
<feature type="domain" description="Potassium channel" evidence="9">
    <location>
        <begin position="140"/>
        <end position="217"/>
    </location>
</feature>
<proteinExistence type="predicted"/>
<dbReference type="Pfam" id="PF07885">
    <property type="entry name" value="Ion_trans_2"/>
    <property type="match status" value="1"/>
</dbReference>
<dbReference type="Proteomes" id="UP000029661">
    <property type="component" value="Chromosome"/>
</dbReference>
<dbReference type="GO" id="GO:0001508">
    <property type="term" value="P:action potential"/>
    <property type="evidence" value="ECO:0007669"/>
    <property type="project" value="TreeGrafter"/>
</dbReference>
<feature type="transmembrane region" description="Helical" evidence="8">
    <location>
        <begin position="77"/>
        <end position="96"/>
    </location>
</feature>
<dbReference type="InterPro" id="IPR027359">
    <property type="entry name" value="Volt_channel_dom_sf"/>
</dbReference>
<dbReference type="PRINTS" id="PR00169">
    <property type="entry name" value="KCHANNEL"/>
</dbReference>
<keyword evidence="7" id="KW-0407">Ion channel</keyword>
<evidence type="ECO:0000256" key="8">
    <source>
        <dbReference type="SAM" id="Phobius"/>
    </source>
</evidence>
<keyword evidence="6 8" id="KW-0472">Membrane</keyword>
<feature type="transmembrane region" description="Helical" evidence="8">
    <location>
        <begin position="191"/>
        <end position="213"/>
    </location>
</feature>
<evidence type="ECO:0000313" key="12">
    <source>
        <dbReference type="EMBL" id="CEL24120.1"/>
    </source>
</evidence>
<feature type="transmembrane region" description="Helical" evidence="8">
    <location>
        <begin position="134"/>
        <end position="155"/>
    </location>
</feature>
<evidence type="ECO:0000259" key="9">
    <source>
        <dbReference type="Pfam" id="PF07885"/>
    </source>
</evidence>
<comment type="subcellular location">
    <subcellularLocation>
        <location evidence="1">Membrane</location>
        <topology evidence="1">Multi-pass membrane protein</topology>
    </subcellularLocation>
</comment>
<feature type="transmembrane region" description="Helical" evidence="8">
    <location>
        <begin position="40"/>
        <end position="61"/>
    </location>
</feature>
<reference evidence="11" key="2">
    <citation type="submission" date="2014-08" db="EMBL/GenBank/DDBJ databases">
        <authorList>
            <person name="Wibberg D."/>
        </authorList>
    </citation>
    <scope>NUCLEOTIDE SEQUENCE</scope>
</reference>
<dbReference type="AlphaFoldDB" id="A0A090I0L9"/>
<sequence length="283" mass="32051">MNGKLKYRLELVLEIILMVFIFLDNFLLFISVFLPLRPDTYSNIAYLDLVTCALLIFGYWVQHRRTGPQESYLKKNWNGILAVIPFYFLGLILLGIDEASPILKILALIKVVTLLMAARQVGKAVDRFVTKSRLVYGFAFFVVVLVFCSVMFFLIEHGVNPEVTTFEDSIWYVVQTITTVGYGDVVPITSWGRVVGIIAMVSAIGISSLLTAATTSSLMDKLREDREKIVQKSVEYVAKIDDTVNDLESQMAKEDDVKGIKTEINEIKSEITEIKNMLREIKE</sequence>
<evidence type="ECO:0000256" key="3">
    <source>
        <dbReference type="ARBA" id="ARBA00022692"/>
    </source>
</evidence>
<keyword evidence="2" id="KW-0813">Transport</keyword>
<dbReference type="InterPro" id="IPR013099">
    <property type="entry name" value="K_chnl_dom"/>
</dbReference>
<feature type="transmembrane region" description="Helical" evidence="8">
    <location>
        <begin position="102"/>
        <end position="122"/>
    </location>
</feature>
<keyword evidence="3 8" id="KW-0812">Transmembrane</keyword>